<comment type="caution">
    <text evidence="1">The sequence shown here is derived from an EMBL/GenBank/DDBJ whole genome shotgun (WGS) entry which is preliminary data.</text>
</comment>
<organism evidence="1 2">
    <name type="scientific">Seohaeicola nanhaiensis</name>
    <dbReference type="NCBI Taxonomy" id="1387282"/>
    <lineage>
        <taxon>Bacteria</taxon>
        <taxon>Pseudomonadati</taxon>
        <taxon>Pseudomonadota</taxon>
        <taxon>Alphaproteobacteria</taxon>
        <taxon>Rhodobacterales</taxon>
        <taxon>Roseobacteraceae</taxon>
        <taxon>Seohaeicola</taxon>
    </lineage>
</organism>
<protein>
    <submittedName>
        <fullName evidence="1">Uncharacterized protein</fullName>
    </submittedName>
</protein>
<dbReference type="EMBL" id="JBHSGI010000034">
    <property type="protein sequence ID" value="MFC4671698.1"/>
    <property type="molecule type" value="Genomic_DNA"/>
</dbReference>
<evidence type="ECO:0000313" key="1">
    <source>
        <dbReference type="EMBL" id="MFC4671698.1"/>
    </source>
</evidence>
<proteinExistence type="predicted"/>
<name>A0ABV9KNZ3_9RHOB</name>
<dbReference type="RefSeq" id="WP_380722506.1">
    <property type="nucleotide sequence ID" value="NZ_JBHSGI010000034.1"/>
</dbReference>
<reference evidence="2" key="1">
    <citation type="journal article" date="2019" name="Int. J. Syst. Evol. Microbiol.">
        <title>The Global Catalogue of Microorganisms (GCM) 10K type strain sequencing project: providing services to taxonomists for standard genome sequencing and annotation.</title>
        <authorList>
            <consortium name="The Broad Institute Genomics Platform"/>
            <consortium name="The Broad Institute Genome Sequencing Center for Infectious Disease"/>
            <person name="Wu L."/>
            <person name="Ma J."/>
        </authorList>
    </citation>
    <scope>NUCLEOTIDE SEQUENCE [LARGE SCALE GENOMIC DNA]</scope>
    <source>
        <strain evidence="2">CGMCC 4.7283</strain>
    </source>
</reference>
<gene>
    <name evidence="1" type="ORF">ACFO5X_24315</name>
</gene>
<dbReference type="Proteomes" id="UP001595973">
    <property type="component" value="Unassembled WGS sequence"/>
</dbReference>
<evidence type="ECO:0000313" key="2">
    <source>
        <dbReference type="Proteomes" id="UP001595973"/>
    </source>
</evidence>
<accession>A0ABV9KNZ3</accession>
<keyword evidence="2" id="KW-1185">Reference proteome</keyword>
<sequence>MNKVDRANHAACDELQALASRLVLSGFQFEQVNVILQAVLPLANANARLRHRLEVLERRERTQAQVMEAKTDG</sequence>